<proteinExistence type="predicted"/>
<evidence type="ECO:0000259" key="2">
    <source>
        <dbReference type="PROSITE" id="PS50848"/>
    </source>
</evidence>
<dbReference type="InterPro" id="IPR023393">
    <property type="entry name" value="START-like_dom_sf"/>
</dbReference>
<dbReference type="InterPro" id="IPR002913">
    <property type="entry name" value="START_lipid-bd_dom"/>
</dbReference>
<dbReference type="InterPro" id="IPR051213">
    <property type="entry name" value="START_lipid_transfer"/>
</dbReference>
<feature type="signal peptide" evidence="1">
    <location>
        <begin position="1"/>
        <end position="19"/>
    </location>
</feature>
<gene>
    <name evidence="3" type="ORF">DYU05_14080</name>
</gene>
<dbReference type="GO" id="GO:0008289">
    <property type="term" value="F:lipid binding"/>
    <property type="evidence" value="ECO:0007669"/>
    <property type="project" value="InterPro"/>
</dbReference>
<keyword evidence="4" id="KW-1185">Reference proteome</keyword>
<reference evidence="3 4" key="1">
    <citation type="submission" date="2018-08" db="EMBL/GenBank/DDBJ databases">
        <title>Mucilaginibacter terrae sp. nov., isolated from manganese diggings.</title>
        <authorList>
            <person name="Huang Y."/>
            <person name="Zhou Z."/>
        </authorList>
    </citation>
    <scope>NUCLEOTIDE SEQUENCE [LARGE SCALE GENOMIC DNA]</scope>
    <source>
        <strain evidence="3 4">ZH6</strain>
    </source>
</reference>
<dbReference type="PANTHER" id="PTHR19308">
    <property type="entry name" value="PHOSPHATIDYLCHOLINE TRANSFER PROTEIN"/>
    <property type="match status" value="1"/>
</dbReference>
<dbReference type="CDD" id="cd08876">
    <property type="entry name" value="START_1"/>
    <property type="match status" value="1"/>
</dbReference>
<organism evidence="3 4">
    <name type="scientific">Mucilaginibacter terrenus</name>
    <dbReference type="NCBI Taxonomy" id="2482727"/>
    <lineage>
        <taxon>Bacteria</taxon>
        <taxon>Pseudomonadati</taxon>
        <taxon>Bacteroidota</taxon>
        <taxon>Sphingobacteriia</taxon>
        <taxon>Sphingobacteriales</taxon>
        <taxon>Sphingobacteriaceae</taxon>
        <taxon>Mucilaginibacter</taxon>
    </lineage>
</organism>
<dbReference type="PROSITE" id="PS50848">
    <property type="entry name" value="START"/>
    <property type="match status" value="1"/>
</dbReference>
<dbReference type="EMBL" id="QWDE01000002">
    <property type="protein sequence ID" value="RFZ83262.1"/>
    <property type="molecule type" value="Genomic_DNA"/>
</dbReference>
<dbReference type="Pfam" id="PF01852">
    <property type="entry name" value="START"/>
    <property type="match status" value="1"/>
</dbReference>
<keyword evidence="1" id="KW-0732">Signal</keyword>
<evidence type="ECO:0000313" key="3">
    <source>
        <dbReference type="EMBL" id="RFZ83262.1"/>
    </source>
</evidence>
<dbReference type="PANTHER" id="PTHR19308:SF14">
    <property type="entry name" value="START DOMAIN-CONTAINING PROTEIN"/>
    <property type="match status" value="1"/>
</dbReference>
<dbReference type="OrthoDB" id="5734556at2"/>
<evidence type="ECO:0000256" key="1">
    <source>
        <dbReference type="SAM" id="SignalP"/>
    </source>
</evidence>
<dbReference type="SUPFAM" id="SSF55961">
    <property type="entry name" value="Bet v1-like"/>
    <property type="match status" value="1"/>
</dbReference>
<dbReference type="PIRSF" id="PIRSF039033">
    <property type="entry name" value="START_dom"/>
    <property type="match status" value="1"/>
</dbReference>
<feature type="domain" description="START" evidence="2">
    <location>
        <begin position="23"/>
        <end position="203"/>
    </location>
</feature>
<name>A0A3E2NQJ0_9SPHI</name>
<evidence type="ECO:0000313" key="4">
    <source>
        <dbReference type="Proteomes" id="UP000260823"/>
    </source>
</evidence>
<sequence length="212" mass="23558">MYKYLLGLLLLFLANNVSAQYNWTLKSDKDGVKVYTSLVTGSKIKAVKVECDVNARASQLVRVLLDVKHCPEWVYKTKSCSLVKQVSPSELYYYSEINVPWPATNRDFVAHLTVSQNPDTKVVTVDGPAVPGMVPVKDDAVRISSSKGLWVITPLDKSKVHINYTLQVDPGGNIPAWLINLFAAEGPMRSFEGLKAQLKKTEKEEGVAFIKD</sequence>
<protein>
    <submittedName>
        <fullName evidence="3">Lipid-binding protein</fullName>
    </submittedName>
</protein>
<accession>A0A3E2NQJ0</accession>
<dbReference type="AlphaFoldDB" id="A0A3E2NQJ0"/>
<feature type="chain" id="PRO_5017685609" evidence="1">
    <location>
        <begin position="20"/>
        <end position="212"/>
    </location>
</feature>
<dbReference type="GO" id="GO:0005737">
    <property type="term" value="C:cytoplasm"/>
    <property type="evidence" value="ECO:0007669"/>
    <property type="project" value="UniProtKB-ARBA"/>
</dbReference>
<dbReference type="Proteomes" id="UP000260823">
    <property type="component" value="Unassembled WGS sequence"/>
</dbReference>
<dbReference type="Gene3D" id="3.30.530.20">
    <property type="match status" value="1"/>
</dbReference>
<dbReference type="InterPro" id="IPR028347">
    <property type="entry name" value="START_dom_prot"/>
</dbReference>
<comment type="caution">
    <text evidence="3">The sequence shown here is derived from an EMBL/GenBank/DDBJ whole genome shotgun (WGS) entry which is preliminary data.</text>
</comment>
<dbReference type="RefSeq" id="WP_117383737.1">
    <property type="nucleotide sequence ID" value="NZ_QWDE01000002.1"/>
</dbReference>